<accession>A0ABV6AER4</accession>
<name>A0ABV6AER4_9HYPH</name>
<dbReference type="InterPro" id="IPR018062">
    <property type="entry name" value="HTH_AraC-typ_CS"/>
</dbReference>
<gene>
    <name evidence="5" type="ORF">ACFFP0_09660</name>
</gene>
<dbReference type="PANTHER" id="PTHR46796">
    <property type="entry name" value="HTH-TYPE TRANSCRIPTIONAL ACTIVATOR RHAS-RELATED"/>
    <property type="match status" value="1"/>
</dbReference>
<dbReference type="InterPro" id="IPR020449">
    <property type="entry name" value="Tscrpt_reg_AraC-type_HTH"/>
</dbReference>
<keyword evidence="2" id="KW-0238">DNA-binding</keyword>
<evidence type="ECO:0000313" key="5">
    <source>
        <dbReference type="EMBL" id="MFB9949113.1"/>
    </source>
</evidence>
<dbReference type="Proteomes" id="UP001589692">
    <property type="component" value="Unassembled WGS sequence"/>
</dbReference>
<dbReference type="PROSITE" id="PS01124">
    <property type="entry name" value="HTH_ARAC_FAMILY_2"/>
    <property type="match status" value="1"/>
</dbReference>
<evidence type="ECO:0000256" key="2">
    <source>
        <dbReference type="ARBA" id="ARBA00023125"/>
    </source>
</evidence>
<keyword evidence="1" id="KW-0805">Transcription regulation</keyword>
<feature type="domain" description="HTH araC/xylS-type" evidence="4">
    <location>
        <begin position="79"/>
        <end position="177"/>
    </location>
</feature>
<protein>
    <submittedName>
        <fullName evidence="5">Helix-turn-helix transcriptional regulator</fullName>
    </submittedName>
</protein>
<dbReference type="InterPro" id="IPR009057">
    <property type="entry name" value="Homeodomain-like_sf"/>
</dbReference>
<dbReference type="EMBL" id="JBHMAA010000011">
    <property type="protein sequence ID" value="MFB9949113.1"/>
    <property type="molecule type" value="Genomic_DNA"/>
</dbReference>
<organism evidence="5 6">
    <name type="scientific">Rhizobium puerariae</name>
    <dbReference type="NCBI Taxonomy" id="1585791"/>
    <lineage>
        <taxon>Bacteria</taxon>
        <taxon>Pseudomonadati</taxon>
        <taxon>Pseudomonadota</taxon>
        <taxon>Alphaproteobacteria</taxon>
        <taxon>Hyphomicrobiales</taxon>
        <taxon>Rhizobiaceae</taxon>
        <taxon>Rhizobium/Agrobacterium group</taxon>
        <taxon>Rhizobium</taxon>
    </lineage>
</organism>
<reference evidence="5 6" key="1">
    <citation type="submission" date="2024-09" db="EMBL/GenBank/DDBJ databases">
        <authorList>
            <person name="Sun Q."/>
            <person name="Mori K."/>
        </authorList>
    </citation>
    <scope>NUCLEOTIDE SEQUENCE [LARGE SCALE GENOMIC DNA]</scope>
    <source>
        <strain evidence="5 6">TBRC 4938</strain>
    </source>
</reference>
<dbReference type="PRINTS" id="PR00032">
    <property type="entry name" value="HTHARAC"/>
</dbReference>
<dbReference type="SMART" id="SM00342">
    <property type="entry name" value="HTH_ARAC"/>
    <property type="match status" value="1"/>
</dbReference>
<dbReference type="Gene3D" id="1.10.10.60">
    <property type="entry name" value="Homeodomain-like"/>
    <property type="match status" value="2"/>
</dbReference>
<dbReference type="SUPFAM" id="SSF46689">
    <property type="entry name" value="Homeodomain-like"/>
    <property type="match status" value="2"/>
</dbReference>
<evidence type="ECO:0000313" key="6">
    <source>
        <dbReference type="Proteomes" id="UP001589692"/>
    </source>
</evidence>
<evidence type="ECO:0000256" key="3">
    <source>
        <dbReference type="ARBA" id="ARBA00023163"/>
    </source>
</evidence>
<proteinExistence type="predicted"/>
<dbReference type="Pfam" id="PF12833">
    <property type="entry name" value="HTH_18"/>
    <property type="match status" value="1"/>
</dbReference>
<comment type="caution">
    <text evidence="5">The sequence shown here is derived from an EMBL/GenBank/DDBJ whole genome shotgun (WGS) entry which is preliminary data.</text>
</comment>
<evidence type="ECO:0000256" key="1">
    <source>
        <dbReference type="ARBA" id="ARBA00023015"/>
    </source>
</evidence>
<keyword evidence="3" id="KW-0804">Transcription</keyword>
<evidence type="ECO:0000259" key="4">
    <source>
        <dbReference type="PROSITE" id="PS01124"/>
    </source>
</evidence>
<dbReference type="PANTHER" id="PTHR46796:SF14">
    <property type="entry name" value="TRANSCRIPTIONAL REGULATORY PROTEIN"/>
    <property type="match status" value="1"/>
</dbReference>
<dbReference type="RefSeq" id="WP_377259646.1">
    <property type="nucleotide sequence ID" value="NZ_JBHMAA010000011.1"/>
</dbReference>
<dbReference type="InterPro" id="IPR018060">
    <property type="entry name" value="HTH_AraC"/>
</dbReference>
<sequence>MPAQSAEMTISRSAHPIPEFSAGMAFDIAKLLEEAGRHVDHDMNAVRTYLDRAHAMLTGLAAEQPAPADAGGLAPWQVKRVEGYIRSNIDGSVRTEDLAAASRLSVSHFSKAFKQSFGISPYAYVLNKRIARAKELLLSSDESLAQIALACGMSDQAHFSRLFRNLTGETPSRWRRSRLATT</sequence>
<dbReference type="PROSITE" id="PS00041">
    <property type="entry name" value="HTH_ARAC_FAMILY_1"/>
    <property type="match status" value="1"/>
</dbReference>
<keyword evidence="6" id="KW-1185">Reference proteome</keyword>
<dbReference type="InterPro" id="IPR050204">
    <property type="entry name" value="AraC_XylS_family_regulators"/>
</dbReference>